<sequence length="149" mass="16428">VEPNVLEPGLHGATDSLLELRSISKTFRSRSNDLEVLRNITLGVEEGQFVSIVGPSGCGKSTMFNLITGQEDLTSGEIFFNGKSTLDQDQHFAFMPQKNLLLPWRNVIDNTTVGLEIRGASKATAREKAGPLFDVFGLAGFEEHYPWML</sequence>
<keyword evidence="1" id="KW-0813">Transport</keyword>
<dbReference type="SUPFAM" id="SSF52540">
    <property type="entry name" value="P-loop containing nucleoside triphosphate hydrolases"/>
    <property type="match status" value="1"/>
</dbReference>
<dbReference type="AlphaFoldDB" id="A0A383EJQ3"/>
<dbReference type="GO" id="GO:0016887">
    <property type="term" value="F:ATP hydrolysis activity"/>
    <property type="evidence" value="ECO:0007669"/>
    <property type="project" value="InterPro"/>
</dbReference>
<proteinExistence type="predicted"/>
<evidence type="ECO:0000313" key="3">
    <source>
        <dbReference type="EMBL" id="SVE56560.1"/>
    </source>
</evidence>
<dbReference type="Pfam" id="PF00005">
    <property type="entry name" value="ABC_tran"/>
    <property type="match status" value="1"/>
</dbReference>
<gene>
    <name evidence="3" type="ORF">METZ01_LOCUS509414</name>
</gene>
<feature type="non-terminal residue" evidence="3">
    <location>
        <position position="149"/>
    </location>
</feature>
<dbReference type="PANTHER" id="PTHR42788:SF2">
    <property type="entry name" value="ABC TRANSPORTER ATP-BINDING PROTEIN"/>
    <property type="match status" value="1"/>
</dbReference>
<dbReference type="Gene3D" id="3.40.50.300">
    <property type="entry name" value="P-loop containing nucleotide triphosphate hydrolases"/>
    <property type="match status" value="1"/>
</dbReference>
<dbReference type="InterPro" id="IPR050166">
    <property type="entry name" value="ABC_transporter_ATP-bind"/>
</dbReference>
<protein>
    <recommendedName>
        <fullName evidence="2">ABC transporter domain-containing protein</fullName>
    </recommendedName>
</protein>
<dbReference type="InterPro" id="IPR003439">
    <property type="entry name" value="ABC_transporter-like_ATP-bd"/>
</dbReference>
<feature type="domain" description="ABC transporter" evidence="2">
    <location>
        <begin position="37"/>
        <end position="127"/>
    </location>
</feature>
<dbReference type="InterPro" id="IPR027417">
    <property type="entry name" value="P-loop_NTPase"/>
</dbReference>
<evidence type="ECO:0000259" key="2">
    <source>
        <dbReference type="Pfam" id="PF00005"/>
    </source>
</evidence>
<reference evidence="3" key="1">
    <citation type="submission" date="2018-05" db="EMBL/GenBank/DDBJ databases">
        <authorList>
            <person name="Lanie J.A."/>
            <person name="Ng W.-L."/>
            <person name="Kazmierczak K.M."/>
            <person name="Andrzejewski T.M."/>
            <person name="Davidsen T.M."/>
            <person name="Wayne K.J."/>
            <person name="Tettelin H."/>
            <person name="Glass J.I."/>
            <person name="Rusch D."/>
            <person name="Podicherti R."/>
            <person name="Tsui H.-C.T."/>
            <person name="Winkler M.E."/>
        </authorList>
    </citation>
    <scope>NUCLEOTIDE SEQUENCE</scope>
</reference>
<dbReference type="GO" id="GO:0005524">
    <property type="term" value="F:ATP binding"/>
    <property type="evidence" value="ECO:0007669"/>
    <property type="project" value="InterPro"/>
</dbReference>
<dbReference type="PANTHER" id="PTHR42788">
    <property type="entry name" value="TAURINE IMPORT ATP-BINDING PROTEIN-RELATED"/>
    <property type="match status" value="1"/>
</dbReference>
<evidence type="ECO:0000256" key="1">
    <source>
        <dbReference type="ARBA" id="ARBA00022448"/>
    </source>
</evidence>
<organism evidence="3">
    <name type="scientific">marine metagenome</name>
    <dbReference type="NCBI Taxonomy" id="408172"/>
    <lineage>
        <taxon>unclassified sequences</taxon>
        <taxon>metagenomes</taxon>
        <taxon>ecological metagenomes</taxon>
    </lineage>
</organism>
<dbReference type="EMBL" id="UINC01226181">
    <property type="protein sequence ID" value="SVE56560.1"/>
    <property type="molecule type" value="Genomic_DNA"/>
</dbReference>
<name>A0A383EJQ3_9ZZZZ</name>
<feature type="non-terminal residue" evidence="3">
    <location>
        <position position="1"/>
    </location>
</feature>
<accession>A0A383EJQ3</accession>